<organism evidence="4 5">
    <name type="scientific">Bombus impatiens</name>
    <name type="common">Bumblebee</name>
    <dbReference type="NCBI Taxonomy" id="132113"/>
    <lineage>
        <taxon>Eukaryota</taxon>
        <taxon>Metazoa</taxon>
        <taxon>Ecdysozoa</taxon>
        <taxon>Arthropoda</taxon>
        <taxon>Hexapoda</taxon>
        <taxon>Insecta</taxon>
        <taxon>Pterygota</taxon>
        <taxon>Neoptera</taxon>
        <taxon>Endopterygota</taxon>
        <taxon>Hymenoptera</taxon>
        <taxon>Apocrita</taxon>
        <taxon>Aculeata</taxon>
        <taxon>Apoidea</taxon>
        <taxon>Anthophila</taxon>
        <taxon>Apidae</taxon>
        <taxon>Bombus</taxon>
        <taxon>Pyrobombus</taxon>
    </lineage>
</organism>
<dbReference type="KEGG" id="bim:105681163"/>
<dbReference type="RefSeq" id="XP_012244475.1">
    <property type="nucleotide sequence ID" value="XM_012389052.1"/>
</dbReference>
<evidence type="ECO:0000313" key="4">
    <source>
        <dbReference type="Proteomes" id="UP000515180"/>
    </source>
</evidence>
<protein>
    <submittedName>
        <fullName evidence="5">Uncharacterized protein LOC105681163</fullName>
    </submittedName>
</protein>
<dbReference type="GO" id="GO:0006508">
    <property type="term" value="P:proteolysis"/>
    <property type="evidence" value="ECO:0007669"/>
    <property type="project" value="InterPro"/>
</dbReference>
<dbReference type="PROSITE" id="PS50158">
    <property type="entry name" value="ZF_CCHC"/>
    <property type="match status" value="1"/>
</dbReference>
<dbReference type="InterPro" id="IPR001969">
    <property type="entry name" value="Aspartic_peptidase_AS"/>
</dbReference>
<reference evidence="5" key="1">
    <citation type="submission" date="2025-08" db="UniProtKB">
        <authorList>
            <consortium name="RefSeq"/>
        </authorList>
    </citation>
    <scope>IDENTIFICATION</scope>
</reference>
<keyword evidence="4" id="KW-1185">Reference proteome</keyword>
<dbReference type="InterPro" id="IPR005312">
    <property type="entry name" value="DUF1759"/>
</dbReference>
<dbReference type="OrthoDB" id="7610624at2759"/>
<evidence type="ECO:0000256" key="2">
    <source>
        <dbReference type="SAM" id="MobiDB-lite"/>
    </source>
</evidence>
<dbReference type="Proteomes" id="UP000515180">
    <property type="component" value="Unplaced"/>
</dbReference>
<feature type="compositionally biased region" description="Low complexity" evidence="2">
    <location>
        <begin position="368"/>
        <end position="388"/>
    </location>
</feature>
<feature type="region of interest" description="Disordered" evidence="2">
    <location>
        <begin position="361"/>
        <end position="417"/>
    </location>
</feature>
<keyword evidence="1" id="KW-0863">Zinc-finger</keyword>
<dbReference type="PANTHER" id="PTHR47331:SF1">
    <property type="entry name" value="GAG-LIKE PROTEIN"/>
    <property type="match status" value="1"/>
</dbReference>
<feature type="domain" description="CCHC-type" evidence="3">
    <location>
        <begin position="332"/>
        <end position="345"/>
    </location>
</feature>
<keyword evidence="1" id="KW-0862">Zinc</keyword>
<dbReference type="AlphaFoldDB" id="A0A6P3UZW0"/>
<dbReference type="GO" id="GO:0004190">
    <property type="term" value="F:aspartic-type endopeptidase activity"/>
    <property type="evidence" value="ECO:0007669"/>
    <property type="project" value="InterPro"/>
</dbReference>
<dbReference type="SMART" id="SM00343">
    <property type="entry name" value="ZnF_C2HC"/>
    <property type="match status" value="1"/>
</dbReference>
<name>A0A6P3UZW0_BOMIM</name>
<dbReference type="InterPro" id="IPR036875">
    <property type="entry name" value="Znf_CCHC_sf"/>
</dbReference>
<dbReference type="GO" id="GO:0008270">
    <property type="term" value="F:zinc ion binding"/>
    <property type="evidence" value="ECO:0007669"/>
    <property type="project" value="UniProtKB-KW"/>
</dbReference>
<dbReference type="InterPro" id="IPR001878">
    <property type="entry name" value="Znf_CCHC"/>
</dbReference>
<sequence length="475" mass="53120">MPTPVKLNAMRQKRTNCIGNIKALERDIDQYQQAEELDVFLARKYQTQLEEEWRRFRLVHDEQRSTPSIAVSNPSGDSSATSNPVAIKLPDLRLPPFDGSVEKWSTFYDTFLSTIDRNPDLTDIQKFHCLQSALQGEAADCLNALPLNNLNYSQALTVLKDSFECPRYTASSHCMSILDYPRLTNDSPTELRRLAHTIKQHICALNKLGQVNPDNSALLNCIILSKVPLSIQKQWEMTLSDHEVPQYSLLLKFLEKLARSSRPLPPGQQSRAAPEQTIWIRQRASRGHVLTATQATPVCPTCQGQHRVWRCDSFKSKTVSKRLKDATRASLCLNCLKKGHIARDCHAGSCRVCGGRHHTLLHPEKQSSRSNSSISSRSPSSSSRRTASPPSPTGKRKTSKKPNSGTRPPVHPTVRNGHTLTTAQVHILTNKQQPIQCRALLDTGSSMNFITQRLANIGDETTRIPQPPIPARQAL</sequence>
<proteinExistence type="predicted"/>
<evidence type="ECO:0000313" key="5">
    <source>
        <dbReference type="RefSeq" id="XP_012244475.1"/>
    </source>
</evidence>
<dbReference type="PROSITE" id="PS00141">
    <property type="entry name" value="ASP_PROTEASE"/>
    <property type="match status" value="1"/>
</dbReference>
<dbReference type="PANTHER" id="PTHR47331">
    <property type="entry name" value="PHD-TYPE DOMAIN-CONTAINING PROTEIN"/>
    <property type="match status" value="1"/>
</dbReference>
<dbReference type="Pfam" id="PF03564">
    <property type="entry name" value="DUF1759"/>
    <property type="match status" value="1"/>
</dbReference>
<keyword evidence="1" id="KW-0479">Metal-binding</keyword>
<evidence type="ECO:0000259" key="3">
    <source>
        <dbReference type="PROSITE" id="PS50158"/>
    </source>
</evidence>
<evidence type="ECO:0000256" key="1">
    <source>
        <dbReference type="PROSITE-ProRule" id="PRU00047"/>
    </source>
</evidence>
<dbReference type="GeneID" id="105681163"/>
<dbReference type="SUPFAM" id="SSF57756">
    <property type="entry name" value="Retrovirus zinc finger-like domains"/>
    <property type="match status" value="1"/>
</dbReference>
<gene>
    <name evidence="5" type="primary">LOC105681163</name>
</gene>
<dbReference type="GO" id="GO:0003676">
    <property type="term" value="F:nucleic acid binding"/>
    <property type="evidence" value="ECO:0007669"/>
    <property type="project" value="InterPro"/>
</dbReference>
<dbReference type="Gene3D" id="4.10.60.10">
    <property type="entry name" value="Zinc finger, CCHC-type"/>
    <property type="match status" value="1"/>
</dbReference>
<accession>A0A6P3UZW0</accession>